<dbReference type="Pfam" id="PF19877">
    <property type="entry name" value="DUF6350"/>
    <property type="match status" value="1"/>
</dbReference>
<feature type="transmembrane region" description="Helical" evidence="2">
    <location>
        <begin position="314"/>
        <end position="332"/>
    </location>
</feature>
<feature type="region of interest" description="Disordered" evidence="1">
    <location>
        <begin position="1"/>
        <end position="33"/>
    </location>
</feature>
<evidence type="ECO:0000313" key="4">
    <source>
        <dbReference type="Proteomes" id="UP000255355"/>
    </source>
</evidence>
<reference evidence="3 4" key="1">
    <citation type="submission" date="2018-07" db="EMBL/GenBank/DDBJ databases">
        <title>Genomic Encyclopedia of Type Strains, Phase IV (KMG-IV): sequencing the most valuable type-strain genomes for metagenomic binning, comparative biology and taxonomic classification.</title>
        <authorList>
            <person name="Goeker M."/>
        </authorList>
    </citation>
    <scope>NUCLEOTIDE SEQUENCE [LARGE SCALE GENOMIC DNA]</scope>
    <source>
        <strain evidence="3 4">DSM 44952</strain>
    </source>
</reference>
<proteinExistence type="predicted"/>
<keyword evidence="2" id="KW-1133">Transmembrane helix</keyword>
<dbReference type="AlphaFoldDB" id="A0A370H5U6"/>
<comment type="caution">
    <text evidence="3">The sequence shown here is derived from an EMBL/GenBank/DDBJ whole genome shotgun (WGS) entry which is preliminary data.</text>
</comment>
<feature type="transmembrane region" description="Helical" evidence="2">
    <location>
        <begin position="168"/>
        <end position="190"/>
    </location>
</feature>
<organism evidence="3 4">
    <name type="scientific">Nocardia mexicana</name>
    <dbReference type="NCBI Taxonomy" id="279262"/>
    <lineage>
        <taxon>Bacteria</taxon>
        <taxon>Bacillati</taxon>
        <taxon>Actinomycetota</taxon>
        <taxon>Actinomycetes</taxon>
        <taxon>Mycobacteriales</taxon>
        <taxon>Nocardiaceae</taxon>
        <taxon>Nocardia</taxon>
    </lineage>
</organism>
<feature type="transmembrane region" description="Helical" evidence="2">
    <location>
        <begin position="134"/>
        <end position="156"/>
    </location>
</feature>
<dbReference type="RefSeq" id="WP_147288949.1">
    <property type="nucleotide sequence ID" value="NZ_QQAZ01000004.1"/>
</dbReference>
<dbReference type="STRING" id="1210089.GCA_001613165_01300"/>
<feature type="transmembrane region" description="Helical" evidence="2">
    <location>
        <begin position="45"/>
        <end position="72"/>
    </location>
</feature>
<evidence type="ECO:0000256" key="1">
    <source>
        <dbReference type="SAM" id="MobiDB-lite"/>
    </source>
</evidence>
<feature type="transmembrane region" description="Helical" evidence="2">
    <location>
        <begin position="218"/>
        <end position="238"/>
    </location>
</feature>
<evidence type="ECO:0000313" key="3">
    <source>
        <dbReference type="EMBL" id="RDI51780.1"/>
    </source>
</evidence>
<dbReference type="OrthoDB" id="4775522at2"/>
<keyword evidence="4" id="KW-1185">Reference proteome</keyword>
<feature type="transmembrane region" description="Helical" evidence="2">
    <location>
        <begin position="272"/>
        <end position="294"/>
    </location>
</feature>
<feature type="transmembrane region" description="Helical" evidence="2">
    <location>
        <begin position="103"/>
        <end position="122"/>
    </location>
</feature>
<feature type="compositionally biased region" description="Basic and acidic residues" evidence="1">
    <location>
        <begin position="8"/>
        <end position="22"/>
    </location>
</feature>
<feature type="transmembrane region" description="Helical" evidence="2">
    <location>
        <begin position="344"/>
        <end position="367"/>
    </location>
</feature>
<sequence>MRSSLARWEGHREPPGRPERHRGGSGRTPGDDNVFLSLSPERAKVLAFLAARTSGFTVVIVVAVVLATLLAAGSSMTGASGAIAAGWLAVHQVPLVIGKTSLGLLPLLPTGVLLWFVARDCARAVEPDASRADLGWIVGAALAGPLVITAVCLAVAEDASAVVALQPPATLAAFGWVGGLHLLAAVAGIASRPNPLREQLFAVLPDWAEPGARAALRALLRLLAVAAAVTLISLLAHWSRIGDTYGAAGNAGGVLGLTLLSLAYLPNVAIDATSVLVGADVHIGTGALSVFSVAGAPVPGLPILAAVPSGPAAGWWPVLLLAPAAVGVWTGLDCARTSHDEIRAPWATLTAAGLSAPALAVLGALAGGTVGSFGYIGPAVGLTVALTFAWLAIPGLVGLVCARWFLPSAGPFVQGGYADAADGYWDDEYADDYGTDGYYADEYDDYDDYAAADTVDGDVVEGELVEEQPALADATASVSGDMDESADIVDAEVVEADLPDGGGTGGR</sequence>
<feature type="transmembrane region" description="Helical" evidence="2">
    <location>
        <begin position="244"/>
        <end position="265"/>
    </location>
</feature>
<dbReference type="EMBL" id="QQAZ01000004">
    <property type="protein sequence ID" value="RDI51780.1"/>
    <property type="molecule type" value="Genomic_DNA"/>
</dbReference>
<keyword evidence="2" id="KW-0812">Transmembrane</keyword>
<evidence type="ECO:0000256" key="2">
    <source>
        <dbReference type="SAM" id="Phobius"/>
    </source>
</evidence>
<dbReference type="InterPro" id="IPR045931">
    <property type="entry name" value="DUF6350"/>
</dbReference>
<dbReference type="Proteomes" id="UP000255355">
    <property type="component" value="Unassembled WGS sequence"/>
</dbReference>
<gene>
    <name evidence="3" type="ORF">DFR68_104264</name>
</gene>
<accession>A0A370H5U6</accession>
<feature type="transmembrane region" description="Helical" evidence="2">
    <location>
        <begin position="379"/>
        <end position="406"/>
    </location>
</feature>
<keyword evidence="2" id="KW-0472">Membrane</keyword>
<protein>
    <submittedName>
        <fullName evidence="3">Uncharacterized protein</fullName>
    </submittedName>
</protein>
<name>A0A370H5U6_9NOCA</name>